<feature type="transmembrane region" description="Helical" evidence="6">
    <location>
        <begin position="90"/>
        <end position="112"/>
    </location>
</feature>
<protein>
    <submittedName>
        <fullName evidence="7">ABC transporter permease</fullName>
    </submittedName>
</protein>
<dbReference type="PANTHER" id="PTHR43370:SF1">
    <property type="entry name" value="GUANOSINE ABC TRANSPORTER PERMEASE PROTEIN NUPQ"/>
    <property type="match status" value="1"/>
</dbReference>
<dbReference type="Proteomes" id="UP000286482">
    <property type="component" value="Unassembled WGS sequence"/>
</dbReference>
<keyword evidence="5 6" id="KW-0472">Membrane</keyword>
<evidence type="ECO:0000256" key="4">
    <source>
        <dbReference type="ARBA" id="ARBA00022989"/>
    </source>
</evidence>
<dbReference type="CDD" id="cd06580">
    <property type="entry name" value="TM_PBP1_transp_TpRbsC_like"/>
    <property type="match status" value="1"/>
</dbReference>
<dbReference type="GO" id="GO:0022857">
    <property type="term" value="F:transmembrane transporter activity"/>
    <property type="evidence" value="ECO:0007669"/>
    <property type="project" value="InterPro"/>
</dbReference>
<feature type="transmembrane region" description="Helical" evidence="6">
    <location>
        <begin position="289"/>
        <end position="308"/>
    </location>
</feature>
<gene>
    <name evidence="7" type="ORF">DBZ36_09085</name>
</gene>
<evidence type="ECO:0000256" key="6">
    <source>
        <dbReference type="SAM" id="Phobius"/>
    </source>
</evidence>
<evidence type="ECO:0000256" key="5">
    <source>
        <dbReference type="ARBA" id="ARBA00023136"/>
    </source>
</evidence>
<comment type="caution">
    <text evidence="7">The sequence shown here is derived from an EMBL/GenBank/DDBJ whole genome shotgun (WGS) entry which is preliminary data.</text>
</comment>
<dbReference type="InterPro" id="IPR001851">
    <property type="entry name" value="ABC_transp_permease"/>
</dbReference>
<feature type="transmembrane region" description="Helical" evidence="6">
    <location>
        <begin position="60"/>
        <end position="83"/>
    </location>
</feature>
<feature type="transmembrane region" description="Helical" evidence="6">
    <location>
        <begin position="34"/>
        <end position="54"/>
    </location>
</feature>
<dbReference type="OrthoDB" id="9792579at2"/>
<dbReference type="RefSeq" id="WP_120354632.1">
    <property type="nucleotide sequence ID" value="NZ_RAQO01000005.1"/>
</dbReference>
<sequence>MFETLILMLDATIRVATPLIFASLAGMFCERSGIVNIALEGKLLAAAFAGAAVAYVTGSAWLGCIAGVLVAVCMSLLHGFATITHRGDQVVSGMAINILAVGLTVTLGRHWFKQGGQTPALSGDARFAPIHLPGADALQDVPVIGLLYSELISGHSLLEYVAFAAVPIAWYILFKTRFGLRLRAVGESPSAVDTAGISVAKMRYSAVIICGILVGLGGVYLSVGQTAQFIPNMSAGKGYMALAALIFGKWKPWTAMGACLLFGFLDSMAIRLQGVSIGEFQIPVQAIEAVPYVLTVFLLAGFIGKAVAPKAIGVPYSKERE</sequence>
<evidence type="ECO:0000313" key="8">
    <source>
        <dbReference type="Proteomes" id="UP000286482"/>
    </source>
</evidence>
<keyword evidence="4 6" id="KW-1133">Transmembrane helix</keyword>
<comment type="subcellular location">
    <subcellularLocation>
        <location evidence="1">Cell inner membrane</location>
        <topology evidence="1">Multi-pass membrane protein</topology>
    </subcellularLocation>
</comment>
<dbReference type="Pfam" id="PF02653">
    <property type="entry name" value="BPD_transp_2"/>
    <property type="match status" value="1"/>
</dbReference>
<organism evidence="7 8">
    <name type="scientific">Alginatibacterium sediminis</name>
    <dbReference type="NCBI Taxonomy" id="2164068"/>
    <lineage>
        <taxon>Bacteria</taxon>
        <taxon>Pseudomonadati</taxon>
        <taxon>Pseudomonadota</taxon>
        <taxon>Gammaproteobacteria</taxon>
        <taxon>Alteromonadales</taxon>
        <taxon>Alteromonadaceae</taxon>
        <taxon>Alginatibacterium</taxon>
    </lineage>
</organism>
<evidence type="ECO:0000256" key="3">
    <source>
        <dbReference type="ARBA" id="ARBA00022692"/>
    </source>
</evidence>
<proteinExistence type="predicted"/>
<keyword evidence="2" id="KW-1003">Cell membrane</keyword>
<dbReference type="PANTHER" id="PTHR43370">
    <property type="entry name" value="SUGAR ABC TRANSPORTER INTEGRAL MEMBRANE PROTEIN-RELATED"/>
    <property type="match status" value="1"/>
</dbReference>
<evidence type="ECO:0000256" key="2">
    <source>
        <dbReference type="ARBA" id="ARBA00022475"/>
    </source>
</evidence>
<accession>A0A420ED06</accession>
<keyword evidence="3 6" id="KW-0812">Transmembrane</keyword>
<reference evidence="7 8" key="1">
    <citation type="submission" date="2018-09" db="EMBL/GenBank/DDBJ databases">
        <authorList>
            <person name="Wang Z."/>
        </authorList>
    </citation>
    <scope>NUCLEOTIDE SEQUENCE [LARGE SCALE GENOMIC DNA]</scope>
    <source>
        <strain evidence="7 8">ALS 81</strain>
    </source>
</reference>
<name>A0A420ED06_9ALTE</name>
<keyword evidence="8" id="KW-1185">Reference proteome</keyword>
<evidence type="ECO:0000313" key="7">
    <source>
        <dbReference type="EMBL" id="RKF18553.1"/>
    </source>
</evidence>
<dbReference type="GO" id="GO:0005886">
    <property type="term" value="C:plasma membrane"/>
    <property type="evidence" value="ECO:0007669"/>
    <property type="project" value="UniProtKB-SubCell"/>
</dbReference>
<dbReference type="EMBL" id="RAQO01000005">
    <property type="protein sequence ID" value="RKF18553.1"/>
    <property type="molecule type" value="Genomic_DNA"/>
</dbReference>
<feature type="transmembrane region" description="Helical" evidence="6">
    <location>
        <begin position="204"/>
        <end position="223"/>
    </location>
</feature>
<evidence type="ECO:0000256" key="1">
    <source>
        <dbReference type="ARBA" id="ARBA00004429"/>
    </source>
</evidence>
<dbReference type="AlphaFoldDB" id="A0A420ED06"/>
<feature type="transmembrane region" description="Helical" evidence="6">
    <location>
        <begin position="157"/>
        <end position="174"/>
    </location>
</feature>
<feature type="transmembrane region" description="Helical" evidence="6">
    <location>
        <begin position="6"/>
        <end position="27"/>
    </location>
</feature>